<feature type="non-terminal residue" evidence="2">
    <location>
        <position position="1"/>
    </location>
</feature>
<dbReference type="AlphaFoldDB" id="A0A9P6NIX8"/>
<dbReference type="EMBL" id="MU167284">
    <property type="protein sequence ID" value="KAG0145022.1"/>
    <property type="molecule type" value="Genomic_DNA"/>
</dbReference>
<comment type="caution">
    <text evidence="2">The sequence shown here is derived from an EMBL/GenBank/DDBJ whole genome shotgun (WGS) entry which is preliminary data.</text>
</comment>
<protein>
    <submittedName>
        <fullName evidence="2">Uncharacterized protein</fullName>
    </submittedName>
</protein>
<proteinExistence type="predicted"/>
<dbReference type="Proteomes" id="UP000886653">
    <property type="component" value="Unassembled WGS sequence"/>
</dbReference>
<evidence type="ECO:0000256" key="1">
    <source>
        <dbReference type="SAM" id="MobiDB-lite"/>
    </source>
</evidence>
<feature type="region of interest" description="Disordered" evidence="1">
    <location>
        <begin position="47"/>
        <end position="74"/>
    </location>
</feature>
<accession>A0A9P6NIX8</accession>
<evidence type="ECO:0000313" key="3">
    <source>
        <dbReference type="Proteomes" id="UP000886653"/>
    </source>
</evidence>
<keyword evidence="3" id="KW-1185">Reference proteome</keyword>
<sequence length="74" mass="8615">YCEFIVQRDRQWITGNPTWAQIKAITTLPIPSRHEHLQLMGVEVIAEDDEEEDEREMEGLAPDDEDDDVESEDD</sequence>
<organism evidence="2 3">
    <name type="scientific">Cronartium quercuum f. sp. fusiforme G11</name>
    <dbReference type="NCBI Taxonomy" id="708437"/>
    <lineage>
        <taxon>Eukaryota</taxon>
        <taxon>Fungi</taxon>
        <taxon>Dikarya</taxon>
        <taxon>Basidiomycota</taxon>
        <taxon>Pucciniomycotina</taxon>
        <taxon>Pucciniomycetes</taxon>
        <taxon>Pucciniales</taxon>
        <taxon>Coleosporiaceae</taxon>
        <taxon>Cronartium</taxon>
    </lineage>
</organism>
<name>A0A9P6NIX8_9BASI</name>
<evidence type="ECO:0000313" key="2">
    <source>
        <dbReference type="EMBL" id="KAG0145022.1"/>
    </source>
</evidence>
<gene>
    <name evidence="2" type="ORF">CROQUDRAFT_94360</name>
</gene>
<reference evidence="2" key="1">
    <citation type="submission" date="2013-11" db="EMBL/GenBank/DDBJ databases">
        <title>Genome sequence of the fusiform rust pathogen reveals effectors for host alternation and coevolution with pine.</title>
        <authorList>
            <consortium name="DOE Joint Genome Institute"/>
            <person name="Smith K."/>
            <person name="Pendleton A."/>
            <person name="Kubisiak T."/>
            <person name="Anderson C."/>
            <person name="Salamov A."/>
            <person name="Aerts A."/>
            <person name="Riley R."/>
            <person name="Clum A."/>
            <person name="Lindquist E."/>
            <person name="Ence D."/>
            <person name="Campbell M."/>
            <person name="Kronenberg Z."/>
            <person name="Feau N."/>
            <person name="Dhillon B."/>
            <person name="Hamelin R."/>
            <person name="Burleigh J."/>
            <person name="Smith J."/>
            <person name="Yandell M."/>
            <person name="Nelson C."/>
            <person name="Grigoriev I."/>
            <person name="Davis J."/>
        </authorList>
    </citation>
    <scope>NUCLEOTIDE SEQUENCE</scope>
    <source>
        <strain evidence="2">G11</strain>
    </source>
</reference>